<proteinExistence type="predicted"/>
<gene>
    <name evidence="2" type="ORF">SAMN03080610_02890</name>
</gene>
<name>A0A1G5NYE0_AFIMA</name>
<protein>
    <submittedName>
        <fullName evidence="2">Uncharacterized protein</fullName>
    </submittedName>
</protein>
<sequence length="107" mass="11500">MIDLSEAIRAYAEPQEMPGELQQSATPPVEEGQQAMLQALQAMHAELVAPRQEVAALKDQPRLLPAPASARESVNQAAGEPRRDSEGQSAKPDDPHGLRALARELLG</sequence>
<dbReference type="STRING" id="1120955.SAMN03080610_02890"/>
<reference evidence="2 3" key="1">
    <citation type="submission" date="2016-10" db="EMBL/GenBank/DDBJ databases">
        <authorList>
            <person name="de Groot N.N."/>
        </authorList>
    </citation>
    <scope>NUCLEOTIDE SEQUENCE [LARGE SCALE GENOMIC DNA]</scope>
    <source>
        <strain evidence="2 3">DSM 2698</strain>
    </source>
</reference>
<feature type="region of interest" description="Disordered" evidence="1">
    <location>
        <begin position="59"/>
        <end position="98"/>
    </location>
</feature>
<dbReference type="AlphaFoldDB" id="A0A1G5NYE0"/>
<dbReference type="RefSeq" id="WP_139163754.1">
    <property type="nucleotide sequence ID" value="NZ_FMVW01000007.1"/>
</dbReference>
<organism evidence="2 3">
    <name type="scientific">Afifella marina DSM 2698</name>
    <dbReference type="NCBI Taxonomy" id="1120955"/>
    <lineage>
        <taxon>Bacteria</taxon>
        <taxon>Pseudomonadati</taxon>
        <taxon>Pseudomonadota</taxon>
        <taxon>Alphaproteobacteria</taxon>
        <taxon>Hyphomicrobiales</taxon>
        <taxon>Afifellaceae</taxon>
        <taxon>Afifella</taxon>
    </lineage>
</organism>
<feature type="region of interest" description="Disordered" evidence="1">
    <location>
        <begin position="1"/>
        <end position="31"/>
    </location>
</feature>
<evidence type="ECO:0000313" key="3">
    <source>
        <dbReference type="Proteomes" id="UP000199347"/>
    </source>
</evidence>
<feature type="compositionally biased region" description="Basic and acidic residues" evidence="1">
    <location>
        <begin position="80"/>
        <end position="97"/>
    </location>
</feature>
<dbReference type="Proteomes" id="UP000199347">
    <property type="component" value="Unassembled WGS sequence"/>
</dbReference>
<keyword evidence="3" id="KW-1185">Reference proteome</keyword>
<evidence type="ECO:0000256" key="1">
    <source>
        <dbReference type="SAM" id="MobiDB-lite"/>
    </source>
</evidence>
<accession>A0A1G5NYE0</accession>
<dbReference type="EMBL" id="FMVW01000007">
    <property type="protein sequence ID" value="SCZ42274.1"/>
    <property type="molecule type" value="Genomic_DNA"/>
</dbReference>
<evidence type="ECO:0000313" key="2">
    <source>
        <dbReference type="EMBL" id="SCZ42274.1"/>
    </source>
</evidence>
<dbReference type="OrthoDB" id="570773at356"/>